<protein>
    <submittedName>
        <fullName evidence="3">Mannose-6-phosphate isomerase, cupin superfamily</fullName>
    </submittedName>
</protein>
<evidence type="ECO:0000313" key="3">
    <source>
        <dbReference type="EMBL" id="SMD12748.1"/>
    </source>
</evidence>
<dbReference type="PANTHER" id="PTHR43346:SF1">
    <property type="entry name" value="QUERCETIN 2,3-DIOXYGENASE-RELATED"/>
    <property type="match status" value="1"/>
</dbReference>
<feature type="region of interest" description="Disordered" evidence="1">
    <location>
        <begin position="173"/>
        <end position="194"/>
    </location>
</feature>
<feature type="compositionally biased region" description="Basic and acidic residues" evidence="1">
    <location>
        <begin position="180"/>
        <end position="194"/>
    </location>
</feature>
<gene>
    <name evidence="3" type="ORF">SAMN04488500_12938</name>
</gene>
<dbReference type="AlphaFoldDB" id="A0A1W2EU97"/>
<evidence type="ECO:0000256" key="1">
    <source>
        <dbReference type="SAM" id="MobiDB-lite"/>
    </source>
</evidence>
<dbReference type="Gene3D" id="2.60.120.10">
    <property type="entry name" value="Jelly Rolls"/>
    <property type="match status" value="1"/>
</dbReference>
<feature type="domain" description="Cupin type-2" evidence="2">
    <location>
        <begin position="93"/>
        <end position="168"/>
    </location>
</feature>
<dbReference type="STRING" id="112901.SAMN04488500_12938"/>
<dbReference type="InterPro" id="IPR013096">
    <property type="entry name" value="Cupin_2"/>
</dbReference>
<dbReference type="InterPro" id="IPR011051">
    <property type="entry name" value="RmlC_Cupin_sf"/>
</dbReference>
<dbReference type="Proteomes" id="UP000192738">
    <property type="component" value="Unassembled WGS sequence"/>
</dbReference>
<dbReference type="PANTHER" id="PTHR43346">
    <property type="entry name" value="LIGAND BINDING DOMAIN PROTEIN, PUTATIVE (AFU_ORTHOLOGUE AFUA_6G14370)-RELATED"/>
    <property type="match status" value="1"/>
</dbReference>
<proteinExistence type="predicted"/>
<reference evidence="3 4" key="1">
    <citation type="submission" date="2017-04" db="EMBL/GenBank/DDBJ databases">
        <authorList>
            <person name="Afonso C.L."/>
            <person name="Miller P.J."/>
            <person name="Scott M.A."/>
            <person name="Spackman E."/>
            <person name="Goraichik I."/>
            <person name="Dimitrov K.M."/>
            <person name="Suarez D.L."/>
            <person name="Swayne D.E."/>
        </authorList>
    </citation>
    <scope>NUCLEOTIDE SEQUENCE [LARGE SCALE GENOMIC DNA]</scope>
    <source>
        <strain evidence="3 4">DSM 5090</strain>
    </source>
</reference>
<dbReference type="EMBL" id="FWXI01000029">
    <property type="protein sequence ID" value="SMD12748.1"/>
    <property type="molecule type" value="Genomic_DNA"/>
</dbReference>
<dbReference type="GO" id="GO:0016853">
    <property type="term" value="F:isomerase activity"/>
    <property type="evidence" value="ECO:0007669"/>
    <property type="project" value="UniProtKB-KW"/>
</dbReference>
<keyword evidence="4" id="KW-1185">Reference proteome</keyword>
<dbReference type="RefSeq" id="WP_245824107.1">
    <property type="nucleotide sequence ID" value="NZ_CP155572.1"/>
</dbReference>
<organism evidence="3 4">
    <name type="scientific">Sporomusa malonica</name>
    <dbReference type="NCBI Taxonomy" id="112901"/>
    <lineage>
        <taxon>Bacteria</taxon>
        <taxon>Bacillati</taxon>
        <taxon>Bacillota</taxon>
        <taxon>Negativicutes</taxon>
        <taxon>Selenomonadales</taxon>
        <taxon>Sporomusaceae</taxon>
        <taxon>Sporomusa</taxon>
    </lineage>
</organism>
<sequence>MVYNRNRYPWQINMPMYDHDDMYSNYKMCHCPYCEHIYNTCNQFHCHYPPASYPIKLKDYGPNPFAINIEKATKQNNKFRIALWTGKYFQLTLMSINVGEDIGLENHPNLDQLIRIEEGQGLVKMGDRKNRLNFRVNVRENYAFIIPAGKWHNLINTGDIPIKLYSIYAPPQHPHSTVHKTKEDAEDNHQGYYR</sequence>
<dbReference type="Pfam" id="PF07883">
    <property type="entry name" value="Cupin_2"/>
    <property type="match status" value="1"/>
</dbReference>
<evidence type="ECO:0000259" key="2">
    <source>
        <dbReference type="Pfam" id="PF07883"/>
    </source>
</evidence>
<dbReference type="SUPFAM" id="SSF51182">
    <property type="entry name" value="RmlC-like cupins"/>
    <property type="match status" value="1"/>
</dbReference>
<name>A0A1W2EU97_9FIRM</name>
<evidence type="ECO:0000313" key="4">
    <source>
        <dbReference type="Proteomes" id="UP000192738"/>
    </source>
</evidence>
<accession>A0A1W2EU97</accession>
<dbReference type="InterPro" id="IPR052538">
    <property type="entry name" value="Flavonoid_dioxygenase-like"/>
</dbReference>
<dbReference type="InterPro" id="IPR014710">
    <property type="entry name" value="RmlC-like_jellyroll"/>
</dbReference>
<keyword evidence="3" id="KW-0413">Isomerase</keyword>
<dbReference type="CDD" id="cd02223">
    <property type="entry name" value="cupin_Bh2720-like"/>
    <property type="match status" value="1"/>
</dbReference>